<sequence>MPLIPKLRSSHHILVLFLAVWCVAFIYFEHVVPRSTANRCSWTGMLPTTGYTNTNIRATVANKKSLRTADRRLGTQTNVLLVADPQLIDNHTYPGRNNLLLKLSKHTVDVYLKQNYKALVNSLHPDYIIFLGDYLDNGRLLQDAYYEKEFARFESIFNRWPKKYVRGLNFFTNLPGNHDVGFGDGVKPLLQKRFLNHFGQPNVIHSINGVEFVLLDTPSLLSGNSDISADSSRFLLLIPPPKVPRVLLSHVPLRRDVEKHPCGPLRESKNFYQNAGYQYQLALSQEVTDELLQKVQPSLIFSGDDHDYCDVVHPGKAREVTVKSISMAMGIKYPAVQLLSYSFAPQFQYETHICYLPVPYVDVYVYVLMAVANGLILLAWSIKQRSSRYNYSILPSWDENTSAILMDSPPAMSQKVSNFLKEQDDAAHSTSHSAPVVSLSNYTFTSVSSSDKAWKEINRAKRIVRRFSKKWNLATFFKHSAVLAGLVITLYNIIVWTV</sequence>
<dbReference type="EMBL" id="LT635758">
    <property type="protein sequence ID" value="SGZ51553.1"/>
    <property type="molecule type" value="Genomic_DNA"/>
</dbReference>
<evidence type="ECO:0000259" key="6">
    <source>
        <dbReference type="Pfam" id="PF00149"/>
    </source>
</evidence>
<keyword evidence="4 5" id="KW-0472">Membrane</keyword>
<dbReference type="InterPro" id="IPR033308">
    <property type="entry name" value="PGAP5/Cdc1/Ted1"/>
</dbReference>
<feature type="domain" description="Calcineurin-like phosphoesterase" evidence="6">
    <location>
        <begin position="114"/>
        <end position="308"/>
    </location>
</feature>
<evidence type="ECO:0000256" key="2">
    <source>
        <dbReference type="ARBA" id="ARBA00022692"/>
    </source>
</evidence>
<evidence type="ECO:0000313" key="8">
    <source>
        <dbReference type="Proteomes" id="UP000182334"/>
    </source>
</evidence>
<dbReference type="GO" id="GO:0016020">
    <property type="term" value="C:membrane"/>
    <property type="evidence" value="ECO:0007669"/>
    <property type="project" value="UniProtKB-SubCell"/>
</dbReference>
<dbReference type="PANTHER" id="PTHR13315:SF4">
    <property type="entry name" value="METALLOPHOSPHOESTERASE, ISOFORM E"/>
    <property type="match status" value="1"/>
</dbReference>
<evidence type="ECO:0000256" key="4">
    <source>
        <dbReference type="ARBA" id="ARBA00023136"/>
    </source>
</evidence>
<dbReference type="Proteomes" id="UP000182334">
    <property type="component" value="Chromosome III"/>
</dbReference>
<protein>
    <submittedName>
        <fullName evidence="7">CIC11C00000004692</fullName>
    </submittedName>
</protein>
<proteinExistence type="predicted"/>
<evidence type="ECO:0000256" key="1">
    <source>
        <dbReference type="ARBA" id="ARBA00004141"/>
    </source>
</evidence>
<reference evidence="7 8" key="1">
    <citation type="submission" date="2016-10" db="EMBL/GenBank/DDBJ databases">
        <authorList>
            <person name="de Groot N.N."/>
        </authorList>
    </citation>
    <scope>NUCLEOTIDE SEQUENCE [LARGE SCALE GENOMIC DNA]</scope>
    <source>
        <strain evidence="7 8">CBS 141442</strain>
    </source>
</reference>
<dbReference type="InterPro" id="IPR004843">
    <property type="entry name" value="Calcineurin-like_PHP"/>
</dbReference>
<dbReference type="STRING" id="45354.A0A1L0BJL2"/>
<dbReference type="GO" id="GO:0006506">
    <property type="term" value="P:GPI anchor biosynthetic process"/>
    <property type="evidence" value="ECO:0007669"/>
    <property type="project" value="InterPro"/>
</dbReference>
<keyword evidence="8" id="KW-1185">Reference proteome</keyword>
<feature type="transmembrane region" description="Helical" evidence="5">
    <location>
        <begin position="12"/>
        <end position="28"/>
    </location>
</feature>
<dbReference type="Gene3D" id="3.60.21.10">
    <property type="match status" value="1"/>
</dbReference>
<dbReference type="InterPro" id="IPR029052">
    <property type="entry name" value="Metallo-depent_PP-like"/>
</dbReference>
<dbReference type="GO" id="GO:0005783">
    <property type="term" value="C:endoplasmic reticulum"/>
    <property type="evidence" value="ECO:0007669"/>
    <property type="project" value="TreeGrafter"/>
</dbReference>
<dbReference type="SUPFAM" id="SSF56300">
    <property type="entry name" value="Metallo-dependent phosphatases"/>
    <property type="match status" value="1"/>
</dbReference>
<dbReference type="Pfam" id="PF00149">
    <property type="entry name" value="Metallophos"/>
    <property type="match status" value="1"/>
</dbReference>
<dbReference type="OrthoDB" id="5977743at2759"/>
<keyword evidence="3 5" id="KW-1133">Transmembrane helix</keyword>
<feature type="transmembrane region" description="Helical" evidence="5">
    <location>
        <begin position="363"/>
        <end position="382"/>
    </location>
</feature>
<dbReference type="PANTHER" id="PTHR13315">
    <property type="entry name" value="METALLO PHOSPHOESTERASE RELATED"/>
    <property type="match status" value="1"/>
</dbReference>
<dbReference type="GO" id="GO:0016787">
    <property type="term" value="F:hydrolase activity"/>
    <property type="evidence" value="ECO:0007669"/>
    <property type="project" value="InterPro"/>
</dbReference>
<gene>
    <name evidence="7" type="ORF">SAMEA4029010_CIC11G00000004692</name>
</gene>
<accession>A0A1L0BJL2</accession>
<feature type="transmembrane region" description="Helical" evidence="5">
    <location>
        <begin position="471"/>
        <end position="494"/>
    </location>
</feature>
<evidence type="ECO:0000256" key="5">
    <source>
        <dbReference type="SAM" id="Phobius"/>
    </source>
</evidence>
<organism evidence="7 8">
    <name type="scientific">Sungouiella intermedia</name>
    <dbReference type="NCBI Taxonomy" id="45354"/>
    <lineage>
        <taxon>Eukaryota</taxon>
        <taxon>Fungi</taxon>
        <taxon>Dikarya</taxon>
        <taxon>Ascomycota</taxon>
        <taxon>Saccharomycotina</taxon>
        <taxon>Pichiomycetes</taxon>
        <taxon>Metschnikowiaceae</taxon>
        <taxon>Sungouiella</taxon>
    </lineage>
</organism>
<evidence type="ECO:0000313" key="7">
    <source>
        <dbReference type="EMBL" id="SGZ51553.1"/>
    </source>
</evidence>
<keyword evidence="2 5" id="KW-0812">Transmembrane</keyword>
<name>A0A1L0BJL2_9ASCO</name>
<comment type="subcellular location">
    <subcellularLocation>
        <location evidence="1">Membrane</location>
        <topology evidence="1">Multi-pass membrane protein</topology>
    </subcellularLocation>
</comment>
<dbReference type="AlphaFoldDB" id="A0A1L0BJL2"/>
<evidence type="ECO:0000256" key="3">
    <source>
        <dbReference type="ARBA" id="ARBA00022989"/>
    </source>
</evidence>